<proteinExistence type="predicted"/>
<dbReference type="InterPro" id="IPR050796">
    <property type="entry name" value="SCF_F-box_component"/>
</dbReference>
<evidence type="ECO:0000256" key="1">
    <source>
        <dbReference type="SAM" id="MobiDB-lite"/>
    </source>
</evidence>
<organism evidence="3 4">
    <name type="scientific">Actinidia rufa</name>
    <dbReference type="NCBI Taxonomy" id="165716"/>
    <lineage>
        <taxon>Eukaryota</taxon>
        <taxon>Viridiplantae</taxon>
        <taxon>Streptophyta</taxon>
        <taxon>Embryophyta</taxon>
        <taxon>Tracheophyta</taxon>
        <taxon>Spermatophyta</taxon>
        <taxon>Magnoliopsida</taxon>
        <taxon>eudicotyledons</taxon>
        <taxon>Gunneridae</taxon>
        <taxon>Pentapetalae</taxon>
        <taxon>asterids</taxon>
        <taxon>Ericales</taxon>
        <taxon>Actinidiaceae</taxon>
        <taxon>Actinidia</taxon>
    </lineage>
</organism>
<dbReference type="InterPro" id="IPR011043">
    <property type="entry name" value="Gal_Oxase/kelch_b-propeller"/>
</dbReference>
<name>A0A7J0EZ06_9ERIC</name>
<evidence type="ECO:0000259" key="2">
    <source>
        <dbReference type="PROSITE" id="PS50181"/>
    </source>
</evidence>
<dbReference type="PANTHER" id="PTHR31672:SF13">
    <property type="entry name" value="F-BOX PROTEIN CPR30-LIKE"/>
    <property type="match status" value="1"/>
</dbReference>
<reference evidence="3 4" key="1">
    <citation type="submission" date="2019-07" db="EMBL/GenBank/DDBJ databases">
        <title>De Novo Assembly of kiwifruit Actinidia rufa.</title>
        <authorList>
            <person name="Sugita-Konishi S."/>
            <person name="Sato K."/>
            <person name="Mori E."/>
            <person name="Abe Y."/>
            <person name="Kisaki G."/>
            <person name="Hamano K."/>
            <person name="Suezawa K."/>
            <person name="Otani M."/>
            <person name="Fukuda T."/>
            <person name="Manabe T."/>
            <person name="Gomi K."/>
            <person name="Tabuchi M."/>
            <person name="Akimitsu K."/>
            <person name="Kataoka I."/>
        </authorList>
    </citation>
    <scope>NUCLEOTIDE SEQUENCE [LARGE SCALE GENOMIC DNA]</scope>
    <source>
        <strain evidence="4">cv. Fuchu</strain>
    </source>
</reference>
<dbReference type="CDD" id="cd22157">
    <property type="entry name" value="F-box_AtFBW1-like"/>
    <property type="match status" value="1"/>
</dbReference>
<dbReference type="AlphaFoldDB" id="A0A7J0EZ06"/>
<dbReference type="EMBL" id="BJWL01000008">
    <property type="protein sequence ID" value="GFY91613.1"/>
    <property type="molecule type" value="Genomic_DNA"/>
</dbReference>
<dbReference type="OrthoDB" id="591557at2759"/>
<dbReference type="SUPFAM" id="SSF50965">
    <property type="entry name" value="Galactose oxidase, central domain"/>
    <property type="match status" value="1"/>
</dbReference>
<dbReference type="Pfam" id="PF08268">
    <property type="entry name" value="FBA_3"/>
    <property type="match status" value="1"/>
</dbReference>
<dbReference type="Pfam" id="PF00646">
    <property type="entry name" value="F-box"/>
    <property type="match status" value="1"/>
</dbReference>
<dbReference type="PROSITE" id="PS50181">
    <property type="entry name" value="FBOX"/>
    <property type="match status" value="1"/>
</dbReference>
<gene>
    <name evidence="3" type="ORF">Acr_08g0000090</name>
</gene>
<dbReference type="PANTHER" id="PTHR31672">
    <property type="entry name" value="BNACNNG10540D PROTEIN"/>
    <property type="match status" value="1"/>
</dbReference>
<comment type="caution">
    <text evidence="3">The sequence shown here is derived from an EMBL/GenBank/DDBJ whole genome shotgun (WGS) entry which is preliminary data.</text>
</comment>
<dbReference type="InterPro" id="IPR017451">
    <property type="entry name" value="F-box-assoc_interact_dom"/>
</dbReference>
<evidence type="ECO:0000313" key="3">
    <source>
        <dbReference type="EMBL" id="GFY91613.1"/>
    </source>
</evidence>
<dbReference type="NCBIfam" id="TIGR01640">
    <property type="entry name" value="F_box_assoc_1"/>
    <property type="match status" value="1"/>
</dbReference>
<dbReference type="InterPro" id="IPR036047">
    <property type="entry name" value="F-box-like_dom_sf"/>
</dbReference>
<sequence>MPDFPIDVIVDILSRLPVKTLLRFRCVSKPWCALIDGRDFIKSHLQRSITTKNHLSLIVRDSYLYSVDFDSLDNAVELDHPLKCDDFGTEVLGSCDGLVCLYNGEDNVAIWNPSTRRYQKLPETEIEFPDYFTSCQYIIYGFGYDPITDDYKVVRLIQFYGEDVWDSFDSEVKVYSMRSNSWRRIKDFPYYLRYKRAYGVLVGSSLHWVVTRKPESDTANLVAAFDLGTEEYRLVTQPDFLNKDFHLNVGELDGCLFMICNFCEVQVDVWVMKDDREKDSWSKLFSISQPGVIRSFDFVTPLAYSKSGREVLMVQDNKKLIWYDLERKKVKNINIRGIPDYFETKICVESLVQLTQGGETYGKKQDRKGKKKKKPKKNGKKR</sequence>
<feature type="domain" description="F-box" evidence="2">
    <location>
        <begin position="1"/>
        <end position="44"/>
    </location>
</feature>
<dbReference type="Gene3D" id="1.20.1280.50">
    <property type="match status" value="1"/>
</dbReference>
<accession>A0A7J0EZ06</accession>
<feature type="compositionally biased region" description="Basic residues" evidence="1">
    <location>
        <begin position="365"/>
        <end position="382"/>
    </location>
</feature>
<protein>
    <submittedName>
        <fullName evidence="3">F-box and associated interaction domains-containing protein</fullName>
    </submittedName>
</protein>
<dbReference type="SUPFAM" id="SSF81383">
    <property type="entry name" value="F-box domain"/>
    <property type="match status" value="1"/>
</dbReference>
<keyword evidence="4" id="KW-1185">Reference proteome</keyword>
<dbReference type="InterPro" id="IPR013187">
    <property type="entry name" value="F-box-assoc_dom_typ3"/>
</dbReference>
<dbReference type="Proteomes" id="UP000585474">
    <property type="component" value="Unassembled WGS sequence"/>
</dbReference>
<feature type="region of interest" description="Disordered" evidence="1">
    <location>
        <begin position="359"/>
        <end position="382"/>
    </location>
</feature>
<dbReference type="InterPro" id="IPR001810">
    <property type="entry name" value="F-box_dom"/>
</dbReference>
<dbReference type="SMART" id="SM00256">
    <property type="entry name" value="FBOX"/>
    <property type="match status" value="1"/>
</dbReference>
<evidence type="ECO:0000313" key="4">
    <source>
        <dbReference type="Proteomes" id="UP000585474"/>
    </source>
</evidence>